<name>A0A5E4ULA4_9BURK</name>
<gene>
    <name evidence="2" type="ORF">PAN31108_02116</name>
</gene>
<evidence type="ECO:0000256" key="1">
    <source>
        <dbReference type="SAM" id="MobiDB-lite"/>
    </source>
</evidence>
<evidence type="ECO:0000313" key="3">
    <source>
        <dbReference type="Proteomes" id="UP000406256"/>
    </source>
</evidence>
<protein>
    <submittedName>
        <fullName evidence="2">Uncharacterized protein</fullName>
    </submittedName>
</protein>
<dbReference type="AlphaFoldDB" id="A0A5E4ULA4"/>
<dbReference type="Proteomes" id="UP000406256">
    <property type="component" value="Unassembled WGS sequence"/>
</dbReference>
<evidence type="ECO:0000313" key="2">
    <source>
        <dbReference type="EMBL" id="VVE00737.1"/>
    </source>
</evidence>
<proteinExistence type="predicted"/>
<organism evidence="2 3">
    <name type="scientific">Pandoraea anhela</name>
    <dbReference type="NCBI Taxonomy" id="2508295"/>
    <lineage>
        <taxon>Bacteria</taxon>
        <taxon>Pseudomonadati</taxon>
        <taxon>Pseudomonadota</taxon>
        <taxon>Betaproteobacteria</taxon>
        <taxon>Burkholderiales</taxon>
        <taxon>Burkholderiaceae</taxon>
        <taxon>Pandoraea</taxon>
    </lineage>
</organism>
<feature type="region of interest" description="Disordered" evidence="1">
    <location>
        <begin position="21"/>
        <end position="40"/>
    </location>
</feature>
<dbReference type="RefSeq" id="WP_174994924.1">
    <property type="nucleotide sequence ID" value="NZ_CABPSB010000006.1"/>
</dbReference>
<reference evidence="2 3" key="1">
    <citation type="submission" date="2019-08" db="EMBL/GenBank/DDBJ databases">
        <authorList>
            <person name="Peeters C."/>
        </authorList>
    </citation>
    <scope>NUCLEOTIDE SEQUENCE [LARGE SCALE GENOMIC DNA]</scope>
    <source>
        <strain evidence="2 3">LMG 31108</strain>
    </source>
</reference>
<keyword evidence="3" id="KW-1185">Reference proteome</keyword>
<dbReference type="EMBL" id="CABPSB010000006">
    <property type="protein sequence ID" value="VVE00737.1"/>
    <property type="molecule type" value="Genomic_DNA"/>
</dbReference>
<sequence length="121" mass="13085">MIYRNQGQIARAYFDAAVTPGAWSHASRPPPRSSPSSLSDNPMLSAIAVADAQLGALQGQADAWLANVRARNADARESDASSTIDQIHLKRLVTRYDNTLTLYNAVVSKLGEIVKKIVSSF</sequence>
<accession>A0A5E4ULA4</accession>